<evidence type="ECO:0000313" key="3">
    <source>
        <dbReference type="Proteomes" id="UP001187415"/>
    </source>
</evidence>
<keyword evidence="3" id="KW-1185">Reference proteome</keyword>
<dbReference type="GO" id="GO:0051131">
    <property type="term" value="P:chaperone-mediated protein complex assembly"/>
    <property type="evidence" value="ECO:0007669"/>
    <property type="project" value="InterPro"/>
</dbReference>
<organism evidence="2 3">
    <name type="scientific">Channa striata</name>
    <name type="common">Snakehead murrel</name>
    <name type="synonym">Ophicephalus striatus</name>
    <dbReference type="NCBI Taxonomy" id="64152"/>
    <lineage>
        <taxon>Eukaryota</taxon>
        <taxon>Metazoa</taxon>
        <taxon>Chordata</taxon>
        <taxon>Craniata</taxon>
        <taxon>Vertebrata</taxon>
        <taxon>Euteleostomi</taxon>
        <taxon>Actinopterygii</taxon>
        <taxon>Neopterygii</taxon>
        <taxon>Teleostei</taxon>
        <taxon>Neoteleostei</taxon>
        <taxon>Acanthomorphata</taxon>
        <taxon>Anabantaria</taxon>
        <taxon>Anabantiformes</taxon>
        <taxon>Channoidei</taxon>
        <taxon>Channidae</taxon>
        <taxon>Channa</taxon>
    </lineage>
</organism>
<dbReference type="PANTHER" id="PTHR46883">
    <property type="entry name" value="BARDET-BIEDL SYNDROME 12 PROTEIN"/>
    <property type="match status" value="1"/>
</dbReference>
<dbReference type="Pfam" id="PF00118">
    <property type="entry name" value="Cpn60_TCP1"/>
    <property type="match status" value="1"/>
</dbReference>
<feature type="region of interest" description="Disordered" evidence="1">
    <location>
        <begin position="499"/>
        <end position="518"/>
    </location>
</feature>
<sequence length="648" mass="70248">MLGTTVLNQRQHIGLQKLSALAGITHSSLGPNKKYKFIQDDISGDSALVCSCFRVLENLELSCAVGQLVYDTVQAQHKVYHTGSGCLLFLAGAWSRAALECLQRAISVSQIISAMSEGMDICLDVCRKCSISVEDLGAAQSASCTALHGLGIKLSNKPIMEASRASSHQKVTTDVGQRAVTTSGQRRIKLSRHFCGGKSENASIVLQPAKPKLPDIVHIAEGLSHGSVNAMNLVVKASYVQSKNNQDNICSTFDISKVVTCVLPGFPEEQACVLPGCIVLLSDEQASVAHYLKEQHLKVALITGELSFSYRHLGFSRPAGVQYVSYQSALLNSSKEEEWIVKLVAILLNLEVNLILVSGIASEKVIQHCCRHHILVVEKVKASVFKTFSSVTGAVPVTYGTQLSKHCVGTGVKVDIWKDLSSHETKLSTAVKISTSGNNGLVTVILTSCVHGKLQALEDQFWACAYRLHHALKDGALLPGAGVTEMLCIHRLQKQAKHRGIHRTQRNGDTGQQSRAGTDDNHYKGVVLELMAEGLIDYISTVMVNAGKLSKVKARTVVNQQLQDYNGDIGIAAKVSQLFLEGEEEDSAVSSPRKRDEATAVEIYDNLGVKQEAWRKALDVVFLVLQTDAEIITGIDTKSGRQDDLMLL</sequence>
<gene>
    <name evidence="2" type="ORF">Q5P01_008640</name>
</gene>
<dbReference type="AlphaFoldDB" id="A0AA88SRT7"/>
<proteinExistence type="predicted"/>
<dbReference type="GO" id="GO:0045494">
    <property type="term" value="P:photoreceptor cell maintenance"/>
    <property type="evidence" value="ECO:0007669"/>
    <property type="project" value="TreeGrafter"/>
</dbReference>
<reference evidence="2" key="1">
    <citation type="submission" date="2023-07" db="EMBL/GenBank/DDBJ databases">
        <title>Chromosome-level Genome Assembly of Striped Snakehead (Channa striata).</title>
        <authorList>
            <person name="Liu H."/>
        </authorList>
    </citation>
    <scope>NUCLEOTIDE SEQUENCE</scope>
    <source>
        <strain evidence="2">Gz</strain>
        <tissue evidence="2">Muscle</tissue>
    </source>
</reference>
<dbReference type="InterPro" id="IPR002423">
    <property type="entry name" value="Cpn60/GroEL/TCP-1"/>
</dbReference>
<dbReference type="InterPro" id="IPR027409">
    <property type="entry name" value="GroEL-like_apical_dom_sf"/>
</dbReference>
<protein>
    <recommendedName>
        <fullName evidence="4">Bardet-Biedl syndrome 12</fullName>
    </recommendedName>
</protein>
<dbReference type="Proteomes" id="UP001187415">
    <property type="component" value="Unassembled WGS sequence"/>
</dbReference>
<dbReference type="GO" id="GO:0005524">
    <property type="term" value="F:ATP binding"/>
    <property type="evidence" value="ECO:0007669"/>
    <property type="project" value="InterPro"/>
</dbReference>
<accession>A0AA88SRT7</accession>
<dbReference type="SUPFAM" id="SSF48592">
    <property type="entry name" value="GroEL equatorial domain-like"/>
    <property type="match status" value="1"/>
</dbReference>
<evidence type="ECO:0000313" key="2">
    <source>
        <dbReference type="EMBL" id="KAK2848806.1"/>
    </source>
</evidence>
<dbReference type="PANTHER" id="PTHR46883:SF1">
    <property type="entry name" value="BARDET-BIEDL SYNDROME 12 PROTEIN"/>
    <property type="match status" value="1"/>
</dbReference>
<dbReference type="EMBL" id="JAUPFM010000006">
    <property type="protein sequence ID" value="KAK2848806.1"/>
    <property type="molecule type" value="Genomic_DNA"/>
</dbReference>
<name>A0AA88SRT7_CHASR</name>
<comment type="caution">
    <text evidence="2">The sequence shown here is derived from an EMBL/GenBank/DDBJ whole genome shotgun (WGS) entry which is preliminary data.</text>
</comment>
<dbReference type="Gene3D" id="1.10.560.10">
    <property type="entry name" value="GroEL-like equatorial domain"/>
    <property type="match status" value="2"/>
</dbReference>
<dbReference type="InterPro" id="IPR027413">
    <property type="entry name" value="GROEL-like_equatorial_sf"/>
</dbReference>
<dbReference type="SUPFAM" id="SSF52029">
    <property type="entry name" value="GroEL apical domain-like"/>
    <property type="match status" value="1"/>
</dbReference>
<evidence type="ECO:0008006" key="4">
    <source>
        <dbReference type="Google" id="ProtNLM"/>
    </source>
</evidence>
<dbReference type="Gene3D" id="3.50.7.10">
    <property type="entry name" value="GroEL"/>
    <property type="match status" value="1"/>
</dbReference>
<dbReference type="InterPro" id="IPR042984">
    <property type="entry name" value="BBS12"/>
</dbReference>
<evidence type="ECO:0000256" key="1">
    <source>
        <dbReference type="SAM" id="MobiDB-lite"/>
    </source>
</evidence>
<feature type="compositionally biased region" description="Polar residues" evidence="1">
    <location>
        <begin position="507"/>
        <end position="516"/>
    </location>
</feature>